<accession>F0T9C7</accession>
<evidence type="ECO:0000313" key="3">
    <source>
        <dbReference type="Proteomes" id="UP000007490"/>
    </source>
</evidence>
<dbReference type="EMBL" id="CP002551">
    <property type="protein sequence ID" value="ADZ09878.1"/>
    <property type="molecule type" value="Genomic_DNA"/>
</dbReference>
<evidence type="ECO:0000313" key="2">
    <source>
        <dbReference type="EMBL" id="ADZ09878.1"/>
    </source>
</evidence>
<dbReference type="AlphaFoldDB" id="F0T9C7"/>
<feature type="transmembrane region" description="Helical" evidence="1">
    <location>
        <begin position="29"/>
        <end position="53"/>
    </location>
</feature>
<feature type="transmembrane region" description="Helical" evidence="1">
    <location>
        <begin position="65"/>
        <end position="86"/>
    </location>
</feature>
<keyword evidence="1" id="KW-0472">Membrane</keyword>
<keyword evidence="1" id="KW-0812">Transmembrane</keyword>
<dbReference type="RefSeq" id="WP_013645229.1">
    <property type="nucleotide sequence ID" value="NC_015216.1"/>
</dbReference>
<dbReference type="GeneID" id="10278109"/>
<evidence type="ECO:0000256" key="1">
    <source>
        <dbReference type="SAM" id="Phobius"/>
    </source>
</evidence>
<protein>
    <submittedName>
        <fullName evidence="2">Uncharacterized protein</fullName>
    </submittedName>
</protein>
<reference evidence="3" key="1">
    <citation type="submission" date="2011-02" db="EMBL/GenBank/DDBJ databases">
        <title>Complete sequence of Methanobacterium sp. AL-21.</title>
        <authorList>
            <consortium name="US DOE Joint Genome Institute"/>
            <person name="Lucas S."/>
            <person name="Copeland A."/>
            <person name="Lapidus A."/>
            <person name="Cheng J.-F."/>
            <person name="Goodwin L."/>
            <person name="Pitluck S."/>
            <person name="Chertkov O."/>
            <person name="Detter J.C."/>
            <person name="Han C."/>
            <person name="Tapia R."/>
            <person name="Land M."/>
            <person name="Hauser L."/>
            <person name="Kyrpides N."/>
            <person name="Ivanova N."/>
            <person name="Mikhailova N."/>
            <person name="Pagani I."/>
            <person name="Cadillo-Quiroz H."/>
            <person name="Imachi H."/>
            <person name="Zinder S."/>
            <person name="Liu W."/>
            <person name="Woyke T."/>
        </authorList>
    </citation>
    <scope>NUCLEOTIDE SEQUENCE [LARGE SCALE GENOMIC DNA]</scope>
    <source>
        <strain evidence="3">AL-21</strain>
    </source>
</reference>
<sequence>MDMGSWQVLYASIRKHISGDSLIDLNNNLHMIIGLVGIGGLAVSMLLVGVLMFTLSAFYLRKPMIAGLIGNLSSFTVAIGVILLFIRKDLNKNQT</sequence>
<name>F0T9C7_METLA</name>
<dbReference type="KEGG" id="mel:Metbo_1652"/>
<gene>
    <name evidence="2" type="ordered locus">Metbo_1652</name>
</gene>
<keyword evidence="3" id="KW-1185">Reference proteome</keyword>
<proteinExistence type="predicted"/>
<dbReference type="Proteomes" id="UP000007490">
    <property type="component" value="Chromosome"/>
</dbReference>
<reference evidence="2 3" key="2">
    <citation type="journal article" date="2014" name="Int. J. Syst. Evol. Microbiol.">
        <title>Methanobacterium paludis sp. nov. and a novel strain of Methanobacterium lacus isolated from northern peatlands.</title>
        <authorList>
            <person name="Cadillo-Quiroz H."/>
            <person name="Brauer S.L."/>
            <person name="Goodson N."/>
            <person name="Yavitt J.B."/>
            <person name="Zinder S.H."/>
        </authorList>
    </citation>
    <scope>NUCLEOTIDE SEQUENCE [LARGE SCALE GENOMIC DNA]</scope>
    <source>
        <strain evidence="2 3">AL-21</strain>
    </source>
</reference>
<dbReference type="HOGENOM" id="CLU_2366217_0_0_2"/>
<organism evidence="2 3">
    <name type="scientific">Methanobacterium lacus (strain AL-21)</name>
    <dbReference type="NCBI Taxonomy" id="877455"/>
    <lineage>
        <taxon>Archaea</taxon>
        <taxon>Methanobacteriati</taxon>
        <taxon>Methanobacteriota</taxon>
        <taxon>Methanomada group</taxon>
        <taxon>Methanobacteria</taxon>
        <taxon>Methanobacteriales</taxon>
        <taxon>Methanobacteriaceae</taxon>
        <taxon>Methanobacterium</taxon>
    </lineage>
</organism>
<keyword evidence="1" id="KW-1133">Transmembrane helix</keyword>